<evidence type="ECO:0000256" key="2">
    <source>
        <dbReference type="ARBA" id="ARBA00023002"/>
    </source>
</evidence>
<dbReference type="CDD" id="cd07102">
    <property type="entry name" value="ALDH_EDX86601"/>
    <property type="match status" value="1"/>
</dbReference>
<keyword evidence="7" id="KW-1185">Reference proteome</keyword>
<dbReference type="PANTHER" id="PTHR11699">
    <property type="entry name" value="ALDEHYDE DEHYDROGENASE-RELATED"/>
    <property type="match status" value="1"/>
</dbReference>
<dbReference type="InterPro" id="IPR016163">
    <property type="entry name" value="Ald_DH_C"/>
</dbReference>
<dbReference type="Gene3D" id="3.40.605.10">
    <property type="entry name" value="Aldehyde Dehydrogenase, Chain A, domain 1"/>
    <property type="match status" value="1"/>
</dbReference>
<feature type="active site" evidence="3">
    <location>
        <position position="230"/>
    </location>
</feature>
<dbReference type="InterPro" id="IPR016161">
    <property type="entry name" value="Ald_DH/histidinol_DH"/>
</dbReference>
<dbReference type="InterPro" id="IPR016162">
    <property type="entry name" value="Ald_DH_N"/>
</dbReference>
<dbReference type="STRING" id="1549748.WH95_15490"/>
<reference evidence="6 7" key="1">
    <citation type="submission" date="2015-03" db="EMBL/GenBank/DDBJ databases">
        <title>Genome sequence of Kiloniella sp. P1-1, isolated from the gut microflora of Pacific white shrimp, Penaeus vannamei.</title>
        <authorList>
            <person name="Shao Z."/>
            <person name="Wang L."/>
            <person name="Li X."/>
        </authorList>
    </citation>
    <scope>NUCLEOTIDE SEQUENCE [LARGE SCALE GENOMIC DNA]</scope>
    <source>
        <strain evidence="6 7">P1-1</strain>
    </source>
</reference>
<dbReference type="RefSeq" id="WP_046508936.1">
    <property type="nucleotide sequence ID" value="NZ_LANI01000023.1"/>
</dbReference>
<comment type="similarity">
    <text evidence="1 4">Belongs to the aldehyde dehydrogenase family.</text>
</comment>
<evidence type="ECO:0000256" key="4">
    <source>
        <dbReference type="RuleBase" id="RU003345"/>
    </source>
</evidence>
<evidence type="ECO:0000259" key="5">
    <source>
        <dbReference type="Pfam" id="PF00171"/>
    </source>
</evidence>
<dbReference type="PROSITE" id="PS00687">
    <property type="entry name" value="ALDEHYDE_DEHYDR_GLU"/>
    <property type="match status" value="1"/>
</dbReference>
<gene>
    <name evidence="6" type="ORF">WH95_15490</name>
</gene>
<dbReference type="EMBL" id="LANI01000023">
    <property type="protein sequence ID" value="KKJ75966.1"/>
    <property type="molecule type" value="Genomic_DNA"/>
</dbReference>
<evidence type="ECO:0000313" key="6">
    <source>
        <dbReference type="EMBL" id="KKJ75966.1"/>
    </source>
</evidence>
<comment type="caution">
    <text evidence="6">The sequence shown here is derived from an EMBL/GenBank/DDBJ whole genome shotgun (WGS) entry which is preliminary data.</text>
</comment>
<dbReference type="InterPro" id="IPR029510">
    <property type="entry name" value="Ald_DH_CS_GLU"/>
</dbReference>
<accession>A0A0M2R2S3</accession>
<name>A0A0M2R2S3_9PROT</name>
<proteinExistence type="inferred from homology"/>
<dbReference type="SUPFAM" id="SSF53720">
    <property type="entry name" value="ALDH-like"/>
    <property type="match status" value="1"/>
</dbReference>
<dbReference type="FunFam" id="3.40.309.10:FF:000009">
    <property type="entry name" value="Aldehyde dehydrogenase A"/>
    <property type="match status" value="1"/>
</dbReference>
<evidence type="ECO:0000313" key="7">
    <source>
        <dbReference type="Proteomes" id="UP000034491"/>
    </source>
</evidence>
<evidence type="ECO:0000256" key="1">
    <source>
        <dbReference type="ARBA" id="ARBA00009986"/>
    </source>
</evidence>
<evidence type="ECO:0000256" key="3">
    <source>
        <dbReference type="PROSITE-ProRule" id="PRU10007"/>
    </source>
</evidence>
<feature type="domain" description="Aldehyde dehydrogenase" evidence="5">
    <location>
        <begin position="4"/>
        <end position="453"/>
    </location>
</feature>
<dbReference type="AlphaFoldDB" id="A0A0M2R2S3"/>
<sequence>MNTDFKLISPVDGSEFKCIAYLTDEDAAETIIKAQSVQGAWQATPLRDRVIICERFIDELLRKSDEIASELTWQMGRPVSFSGKELLGLEERARYMVSKAQKGLHPLEIESENSTRYIDRVPHGVCLVIAPWNYPFLTAINTIVPALLAGNTVILKPAGQTALCGERIHQALRAAGLPEGVFQSVLATHHQVAQWITQMSVNFIAFTGSVRGGKAIETTAAGKFLPVTLELGGKDPAYVRADADLDHTVASLVDGAFFNSGQSCCSIERIYVARSLFDKFVTRFKDETRKTQILGNPFKSETTLGPVVSASAADGIRKQIAEAISAGAEIVTGINEPDNSSLYLPATTLITVNHHMPVMTEETFGPVVGIMPVDSDEEAVRAMNDSQFGLSASIWSTDKTVSAELARAVQAGTVFVNRCDYLDPALAWVGVKNSGRGCSLSELGFHQVTRPKSYSIN</sequence>
<dbReference type="OrthoDB" id="9802947at2"/>
<protein>
    <submittedName>
        <fullName evidence="6">Aldehyde dehydrogenase</fullName>
    </submittedName>
</protein>
<dbReference type="InterPro" id="IPR015590">
    <property type="entry name" value="Aldehyde_DH_dom"/>
</dbReference>
<dbReference type="PATRIC" id="fig|1549748.8.peg.1857"/>
<dbReference type="Proteomes" id="UP000034491">
    <property type="component" value="Unassembled WGS sequence"/>
</dbReference>
<dbReference type="Gene3D" id="3.40.309.10">
    <property type="entry name" value="Aldehyde Dehydrogenase, Chain A, domain 2"/>
    <property type="match status" value="1"/>
</dbReference>
<dbReference type="GO" id="GO:0016620">
    <property type="term" value="F:oxidoreductase activity, acting on the aldehyde or oxo group of donors, NAD or NADP as acceptor"/>
    <property type="evidence" value="ECO:0007669"/>
    <property type="project" value="InterPro"/>
</dbReference>
<dbReference type="Pfam" id="PF00171">
    <property type="entry name" value="Aldedh"/>
    <property type="match status" value="1"/>
</dbReference>
<keyword evidence="2 4" id="KW-0560">Oxidoreductase</keyword>
<organism evidence="6 7">
    <name type="scientific">Kiloniella litopenaei</name>
    <dbReference type="NCBI Taxonomy" id="1549748"/>
    <lineage>
        <taxon>Bacteria</taxon>
        <taxon>Pseudomonadati</taxon>
        <taxon>Pseudomonadota</taxon>
        <taxon>Alphaproteobacteria</taxon>
        <taxon>Rhodospirillales</taxon>
        <taxon>Kiloniellaceae</taxon>
        <taxon>Kiloniella</taxon>
    </lineage>
</organism>